<evidence type="ECO:0000313" key="1">
    <source>
        <dbReference type="EMBL" id="AJT49800.1"/>
    </source>
</evidence>
<dbReference type="Proteomes" id="UP000003645">
    <property type="component" value="Chromosome"/>
</dbReference>
<reference evidence="1 2" key="1">
    <citation type="journal article" date="2012" name="J. Bacteriol.">
        <title>Genome sequence of Lactobacillus mucosae LM1, isolated from piglet feces.</title>
        <authorList>
            <person name="Lee J.H."/>
            <person name="Valeriano V.D."/>
            <person name="Shin Y.R."/>
            <person name="Chae J.P."/>
            <person name="Kim G.B."/>
            <person name="Ham J.S."/>
            <person name="Chun J."/>
            <person name="Kang D.K."/>
        </authorList>
    </citation>
    <scope>NUCLEOTIDE SEQUENCE [LARGE SCALE GENOMIC DNA]</scope>
    <source>
        <strain evidence="1 2">LM1</strain>
    </source>
</reference>
<accession>A0A0D4CIQ5</accession>
<dbReference type="EMBL" id="CP011013">
    <property type="protein sequence ID" value="AJT49800.1"/>
    <property type="molecule type" value="Genomic_DNA"/>
</dbReference>
<proteinExistence type="predicted"/>
<protein>
    <submittedName>
        <fullName evidence="1">Uncharacterized protein</fullName>
    </submittedName>
</protein>
<dbReference type="KEGG" id="lmu:LBLM1_00880"/>
<sequence length="81" mass="9157">MQKISFKLLDLLETNISDIDNASKILSDYFEELTDTEPDLLKAKLADVSPLIDLMLKTIYNAVDAANDKLRVIDEAQSNER</sequence>
<evidence type="ECO:0000313" key="2">
    <source>
        <dbReference type="Proteomes" id="UP000003645"/>
    </source>
</evidence>
<dbReference type="RefSeq" id="WP_039945995.1">
    <property type="nucleotide sequence ID" value="NZ_CP011013.1"/>
</dbReference>
<gene>
    <name evidence="1" type="ORF">LBLM1_00880</name>
</gene>
<dbReference type="STRING" id="1130798.LBLM1_00880"/>
<keyword evidence="2" id="KW-1185">Reference proteome</keyword>
<dbReference type="HOGENOM" id="CLU_2569531_0_0_9"/>
<organism evidence="1 2">
    <name type="scientific">Limosilactobacillus mucosae LM1</name>
    <dbReference type="NCBI Taxonomy" id="1130798"/>
    <lineage>
        <taxon>Bacteria</taxon>
        <taxon>Bacillati</taxon>
        <taxon>Bacillota</taxon>
        <taxon>Bacilli</taxon>
        <taxon>Lactobacillales</taxon>
        <taxon>Lactobacillaceae</taxon>
        <taxon>Limosilactobacillus</taxon>
    </lineage>
</organism>
<dbReference type="AlphaFoldDB" id="A0A0D4CIQ5"/>
<name>A0A0D4CIQ5_LIMMU</name>